<reference evidence="5" key="1">
    <citation type="submission" date="2022-02" db="EMBL/GenBank/DDBJ databases">
        <title>Polaribacter sp. MSW13, isolated from seawater.</title>
        <authorList>
            <person name="Kristyanto S."/>
            <person name="Jung J."/>
            <person name="Jeon C.O."/>
        </authorList>
    </citation>
    <scope>NUCLEOTIDE SEQUENCE</scope>
    <source>
        <strain evidence="5">MSW13</strain>
    </source>
</reference>
<keyword evidence="3" id="KW-0808">Transferase</keyword>
<name>A0A9X1VLL0_9FLAO</name>
<dbReference type="CDD" id="cd00761">
    <property type="entry name" value="Glyco_tranf_GTA_type"/>
    <property type="match status" value="1"/>
</dbReference>
<protein>
    <submittedName>
        <fullName evidence="5">Glycosyltransferase family 2 protein</fullName>
    </submittedName>
</protein>
<dbReference type="PANTHER" id="PTHR43179">
    <property type="entry name" value="RHAMNOSYLTRANSFERASE WBBL"/>
    <property type="match status" value="1"/>
</dbReference>
<gene>
    <name evidence="5" type="ORF">MC378_04395</name>
</gene>
<evidence type="ECO:0000313" key="5">
    <source>
        <dbReference type="EMBL" id="MCI2228396.1"/>
    </source>
</evidence>
<comment type="caution">
    <text evidence="5">The sequence shown here is derived from an EMBL/GenBank/DDBJ whole genome shotgun (WGS) entry which is preliminary data.</text>
</comment>
<dbReference type="AlphaFoldDB" id="A0A9X1VLL0"/>
<dbReference type="InterPro" id="IPR001173">
    <property type="entry name" value="Glyco_trans_2-like"/>
</dbReference>
<dbReference type="GO" id="GO:0016757">
    <property type="term" value="F:glycosyltransferase activity"/>
    <property type="evidence" value="ECO:0007669"/>
    <property type="project" value="UniProtKB-KW"/>
</dbReference>
<evidence type="ECO:0000313" key="6">
    <source>
        <dbReference type="Proteomes" id="UP001139369"/>
    </source>
</evidence>
<evidence type="ECO:0000256" key="2">
    <source>
        <dbReference type="ARBA" id="ARBA00022676"/>
    </source>
</evidence>
<keyword evidence="6" id="KW-1185">Reference proteome</keyword>
<dbReference type="Pfam" id="PF00535">
    <property type="entry name" value="Glycos_transf_2"/>
    <property type="match status" value="1"/>
</dbReference>
<accession>A0A9X1VLL0</accession>
<organism evidence="5 6">
    <name type="scientific">Polaribacter marinus</name>
    <dbReference type="NCBI Taxonomy" id="2916838"/>
    <lineage>
        <taxon>Bacteria</taxon>
        <taxon>Pseudomonadati</taxon>
        <taxon>Bacteroidota</taxon>
        <taxon>Flavobacteriia</taxon>
        <taxon>Flavobacteriales</taxon>
        <taxon>Flavobacteriaceae</taxon>
    </lineage>
</organism>
<dbReference type="EMBL" id="JAKQYM010000002">
    <property type="protein sequence ID" value="MCI2228396.1"/>
    <property type="molecule type" value="Genomic_DNA"/>
</dbReference>
<comment type="similarity">
    <text evidence="1">Belongs to the glycosyltransferase 2 family.</text>
</comment>
<evidence type="ECO:0000259" key="4">
    <source>
        <dbReference type="Pfam" id="PF00535"/>
    </source>
</evidence>
<keyword evidence="2" id="KW-0328">Glycosyltransferase</keyword>
<proteinExistence type="inferred from homology"/>
<dbReference type="PANTHER" id="PTHR43179:SF12">
    <property type="entry name" value="GALACTOFURANOSYLTRANSFERASE GLFT2"/>
    <property type="match status" value="1"/>
</dbReference>
<feature type="domain" description="Glycosyltransferase 2-like" evidence="4">
    <location>
        <begin position="243"/>
        <end position="345"/>
    </location>
</feature>
<sequence length="514" mass="59856">MIVLFHNGIKSLKYRNTTLKEVFLCEEKTIQKSLYHLSNLYPNELLIWCHEKLENDINYQQMTSIFHHQLIFSSYGCSSISNNIGYVDQHCFINVKKEVQYPTWMMSGDIGGAYASVIQQSKEIVNISQSFGLYLSSFTKLSMPKGLLCYSEPKLLKGDLKNAKIEVEATTKSLFKFVKKHYKIQWVFILFFCLLYHQKKIYLGSLWLSLFAKKQTGNEITFKHITVLSSKEQIAKKDFKVDVLIPTLGRKEHLYNVLKDLSKQTLLPKKVIIVEQNGVKGSVSELDYLIDIWPFEIDHIFIHQLGACNARNIALSKVTSDWVFFADDDIRFEKDLLEKSFSYINMFGISSFSISCLQKGEIEHNKTHFQWSGFGTNASLVESKQIKTCSFKSEHEFGYGEDNDFGMQLRNKGCDNLYIPYITMLHLKAPIGGFRAKVHPKWEKDFIQPKPSPTVMAYNLKHLTNQQLKGYKLLLFVKFYKKQSIKNPIQYFHYFKQRWNASVKWATNLMEYEV</sequence>
<evidence type="ECO:0000256" key="3">
    <source>
        <dbReference type="ARBA" id="ARBA00022679"/>
    </source>
</evidence>
<dbReference type="RefSeq" id="WP_242177509.1">
    <property type="nucleotide sequence ID" value="NZ_JAKQYM010000002.1"/>
</dbReference>
<evidence type="ECO:0000256" key="1">
    <source>
        <dbReference type="ARBA" id="ARBA00006739"/>
    </source>
</evidence>
<dbReference type="Proteomes" id="UP001139369">
    <property type="component" value="Unassembled WGS sequence"/>
</dbReference>